<feature type="transmembrane region" description="Helical" evidence="5">
    <location>
        <begin position="77"/>
        <end position="94"/>
    </location>
</feature>
<accession>A0ABW0NDH2</accession>
<dbReference type="PANTHER" id="PTHR22773">
    <property type="entry name" value="NADH DEHYDROGENASE"/>
    <property type="match status" value="1"/>
</dbReference>
<feature type="transmembrane region" description="Helical" evidence="5">
    <location>
        <begin position="6"/>
        <end position="26"/>
    </location>
</feature>
<dbReference type="EMBL" id="JBHSMF010000006">
    <property type="protein sequence ID" value="MFC5497928.1"/>
    <property type="molecule type" value="Genomic_DNA"/>
</dbReference>
<protein>
    <recommendedName>
        <fullName evidence="5">NADH-quinone oxidoreductase subunit N</fullName>
        <ecNumber evidence="5">7.1.1.-</ecNumber>
    </recommendedName>
    <alternativeName>
        <fullName evidence="5">NADH dehydrogenase I subunit N</fullName>
    </alternativeName>
    <alternativeName>
        <fullName evidence="5">NDH-1 subunit N</fullName>
    </alternativeName>
</protein>
<keyword evidence="5" id="KW-1278">Translocase</keyword>
<name>A0ABW0NDH2_9BURK</name>
<organism evidence="8 9">
    <name type="scientific">Caenimonas terrae</name>
    <dbReference type="NCBI Taxonomy" id="696074"/>
    <lineage>
        <taxon>Bacteria</taxon>
        <taxon>Pseudomonadati</taxon>
        <taxon>Pseudomonadota</taxon>
        <taxon>Betaproteobacteria</taxon>
        <taxon>Burkholderiales</taxon>
        <taxon>Comamonadaceae</taxon>
        <taxon>Caenimonas</taxon>
    </lineage>
</organism>
<proteinExistence type="inferred from homology"/>
<comment type="similarity">
    <text evidence="5">Belongs to the complex I subunit 2 family.</text>
</comment>
<dbReference type="Pfam" id="PF00361">
    <property type="entry name" value="Proton_antipo_M"/>
    <property type="match status" value="1"/>
</dbReference>
<feature type="domain" description="NADH:quinone oxidoreductase/Mrp antiporter transmembrane" evidence="7">
    <location>
        <begin position="127"/>
        <end position="428"/>
    </location>
</feature>
<keyword evidence="4 5" id="KW-0472">Membrane</keyword>
<keyword evidence="5" id="KW-1003">Cell membrane</keyword>
<dbReference type="EC" id="7.1.1.-" evidence="5"/>
<dbReference type="NCBIfam" id="NF004442">
    <property type="entry name" value="PRK05777.1-5"/>
    <property type="match status" value="1"/>
</dbReference>
<evidence type="ECO:0000313" key="9">
    <source>
        <dbReference type="Proteomes" id="UP001596037"/>
    </source>
</evidence>
<dbReference type="Proteomes" id="UP001596037">
    <property type="component" value="Unassembled WGS sequence"/>
</dbReference>
<feature type="transmembrane region" description="Helical" evidence="5">
    <location>
        <begin position="301"/>
        <end position="324"/>
    </location>
</feature>
<evidence type="ECO:0000256" key="6">
    <source>
        <dbReference type="RuleBase" id="RU000320"/>
    </source>
</evidence>
<feature type="transmembrane region" description="Helical" evidence="5">
    <location>
        <begin position="416"/>
        <end position="437"/>
    </location>
</feature>
<comment type="caution">
    <text evidence="8">The sequence shown here is derived from an EMBL/GenBank/DDBJ whole genome shotgun (WGS) entry which is preliminary data.</text>
</comment>
<keyword evidence="3 5" id="KW-1133">Transmembrane helix</keyword>
<sequence>MLDKMSLIVTSPEILLLVMACVIALVDLGVTSRLRGATYWLTMATLAVVAWFSADFALQGQTIYAFGGMVVSDPMGNWLKCFAALAMMVCLVYGRGYAADRDMLHGGEMFTLSMFILLGIFVMISGQNFLVIYLGLELMTLCSYALVALRRDHATSTEAAMKYFVLGAMASGFLLYGMSMLYGATGSLDIGTVFKIVNSGQVKHQVLVFGLVFIVSGLAFKLGAAPFHMWIPDVYQGAPTSVTLVIGSAPELAAFAICIRLLVEGLLPLAIDWQQMLAVLAIASLLIGNLAAIAQTNLKRMLAYSTIAQMGFVILGLLSGVVNGNTLSAANAYSSAMFYIVTYVMTTLASFGIILLLAREGFESEEITDLAGLNQRSPLFAGVMAICMFSLAGVPPLVGFYAKLAVLQALVSSGQALYIGLAVFAVMMSLVGAFYYLRVVKVMYFDAPITATTVSAPADVRAVLTLNGALVLILGILPGGLMTLCAQAIVKTLAS</sequence>
<feature type="transmembrane region" description="Helical" evidence="5">
    <location>
        <begin position="275"/>
        <end position="294"/>
    </location>
</feature>
<evidence type="ECO:0000256" key="4">
    <source>
        <dbReference type="ARBA" id="ARBA00023136"/>
    </source>
</evidence>
<keyword evidence="5" id="KW-0520">NAD</keyword>
<feature type="transmembrane region" description="Helical" evidence="5">
    <location>
        <begin position="161"/>
        <end position="182"/>
    </location>
</feature>
<comment type="catalytic activity">
    <reaction evidence="5">
        <text>a quinone + NADH + 5 H(+)(in) = a quinol + NAD(+) + 4 H(+)(out)</text>
        <dbReference type="Rhea" id="RHEA:57888"/>
        <dbReference type="ChEBI" id="CHEBI:15378"/>
        <dbReference type="ChEBI" id="CHEBI:24646"/>
        <dbReference type="ChEBI" id="CHEBI:57540"/>
        <dbReference type="ChEBI" id="CHEBI:57945"/>
        <dbReference type="ChEBI" id="CHEBI:132124"/>
    </reaction>
</comment>
<dbReference type="NCBIfam" id="TIGR01770">
    <property type="entry name" value="NDH_I_N"/>
    <property type="match status" value="1"/>
</dbReference>
<evidence type="ECO:0000256" key="1">
    <source>
        <dbReference type="ARBA" id="ARBA00004127"/>
    </source>
</evidence>
<keyword evidence="2 5" id="KW-0812">Transmembrane</keyword>
<feature type="transmembrane region" description="Helical" evidence="5">
    <location>
        <begin position="336"/>
        <end position="358"/>
    </location>
</feature>
<dbReference type="HAMAP" id="MF_00445">
    <property type="entry name" value="NDH1_NuoN_1"/>
    <property type="match status" value="1"/>
</dbReference>
<keyword evidence="9" id="KW-1185">Reference proteome</keyword>
<feature type="transmembrane region" description="Helical" evidence="5">
    <location>
        <begin position="379"/>
        <end position="404"/>
    </location>
</feature>
<evidence type="ECO:0000313" key="8">
    <source>
        <dbReference type="EMBL" id="MFC5497928.1"/>
    </source>
</evidence>
<dbReference type="InterPro" id="IPR001750">
    <property type="entry name" value="ND/Mrp_TM"/>
</dbReference>
<evidence type="ECO:0000259" key="7">
    <source>
        <dbReference type="Pfam" id="PF00361"/>
    </source>
</evidence>
<feature type="transmembrane region" description="Helical" evidence="5">
    <location>
        <begin position="241"/>
        <end position="263"/>
    </location>
</feature>
<comment type="function">
    <text evidence="5">NDH-1 shuttles electrons from NADH, via FMN and iron-sulfur (Fe-S) centers, to quinones in the respiratory chain. The immediate electron acceptor for the enzyme in this species is believed to be ubiquinone. Couples the redox reaction to proton translocation (for every two electrons transferred, four hydrogen ions are translocated across the cytoplasmic membrane), and thus conserves the redox energy in a proton gradient.</text>
</comment>
<keyword evidence="5" id="KW-0813">Transport</keyword>
<dbReference type="RefSeq" id="WP_376850000.1">
    <property type="nucleotide sequence ID" value="NZ_JBHSMF010000006.1"/>
</dbReference>
<comment type="subcellular location">
    <subcellularLocation>
        <location evidence="5">Cell membrane</location>
        <topology evidence="5">Multi-pass membrane protein</topology>
    </subcellularLocation>
    <subcellularLocation>
        <location evidence="1">Endomembrane system</location>
        <topology evidence="1">Multi-pass membrane protein</topology>
    </subcellularLocation>
    <subcellularLocation>
        <location evidence="6">Membrane</location>
        <topology evidence="6">Multi-pass membrane protein</topology>
    </subcellularLocation>
</comment>
<evidence type="ECO:0000256" key="2">
    <source>
        <dbReference type="ARBA" id="ARBA00022692"/>
    </source>
</evidence>
<feature type="transmembrane region" description="Helical" evidence="5">
    <location>
        <begin position="38"/>
        <end position="57"/>
    </location>
</feature>
<evidence type="ECO:0000256" key="5">
    <source>
        <dbReference type="HAMAP-Rule" id="MF_00445"/>
    </source>
</evidence>
<keyword evidence="5" id="KW-0830">Ubiquinone</keyword>
<feature type="transmembrane region" description="Helical" evidence="5">
    <location>
        <begin position="469"/>
        <end position="490"/>
    </location>
</feature>
<keyword evidence="5" id="KW-0874">Quinone</keyword>
<reference evidence="9" key="1">
    <citation type="journal article" date="2019" name="Int. J. Syst. Evol. Microbiol.">
        <title>The Global Catalogue of Microorganisms (GCM) 10K type strain sequencing project: providing services to taxonomists for standard genome sequencing and annotation.</title>
        <authorList>
            <consortium name="The Broad Institute Genomics Platform"/>
            <consortium name="The Broad Institute Genome Sequencing Center for Infectious Disease"/>
            <person name="Wu L."/>
            <person name="Ma J."/>
        </authorList>
    </citation>
    <scope>NUCLEOTIDE SEQUENCE [LARGE SCALE GENOMIC DNA]</scope>
    <source>
        <strain evidence="9">CCUG 57401</strain>
    </source>
</reference>
<gene>
    <name evidence="5 8" type="primary">nuoN</name>
    <name evidence="8" type="ORF">ACFPOE_10325</name>
</gene>
<comment type="subunit">
    <text evidence="5">NDH-1 is composed of 14 different subunits. Subunits NuoA, H, J, K, L, M, N constitute the membrane sector of the complex.</text>
</comment>
<feature type="transmembrane region" description="Helical" evidence="5">
    <location>
        <begin position="202"/>
        <end position="220"/>
    </location>
</feature>
<evidence type="ECO:0000256" key="3">
    <source>
        <dbReference type="ARBA" id="ARBA00022989"/>
    </source>
</evidence>
<dbReference type="InterPro" id="IPR010096">
    <property type="entry name" value="NADH-Q_OxRdtase_suN/2"/>
</dbReference>